<dbReference type="InterPro" id="IPR052211">
    <property type="entry name" value="Cpx_auxiliary_protein"/>
</dbReference>
<comment type="similarity">
    <text evidence="2">Belongs to the CpxP/Spy family.</text>
</comment>
<dbReference type="EMBL" id="SHKM01000001">
    <property type="protein sequence ID" value="RZT89266.1"/>
    <property type="molecule type" value="Genomic_DNA"/>
</dbReference>
<evidence type="ECO:0000256" key="3">
    <source>
        <dbReference type="ARBA" id="ARBA00022729"/>
    </source>
</evidence>
<sequence>MNLRSTVVSALLALSLAASFSARADGPMGGPGHCPMQPPEGEHRHGDGQGPGGFPGADFGPAMPFPREIQLSEAQKDKLFDLFLNQARVMRDKGKALQKADADLRAAAGGDEGRLRSLVDARAKAWAEVTLLRLRGERQALEVLTPEQRRQVEELRQKRERQWESGRGGEPVSPRDGRPESRPEPRRS</sequence>
<comment type="caution">
    <text evidence="7">The sequence shown here is derived from an EMBL/GenBank/DDBJ whole genome shotgun (WGS) entry which is preliminary data.</text>
</comment>
<dbReference type="CDD" id="cd09916">
    <property type="entry name" value="CpxP_like"/>
    <property type="match status" value="1"/>
</dbReference>
<feature type="chain" id="PRO_5047074752" evidence="6">
    <location>
        <begin position="25"/>
        <end position="188"/>
    </location>
</feature>
<dbReference type="RefSeq" id="WP_130458081.1">
    <property type="nucleotide sequence ID" value="NZ_SHKM01000001.1"/>
</dbReference>
<dbReference type="Proteomes" id="UP000292136">
    <property type="component" value="Unassembled WGS sequence"/>
</dbReference>
<protein>
    <submittedName>
        <fullName evidence="7">Spy/CpxP family protein refolding chaperone</fullName>
    </submittedName>
</protein>
<evidence type="ECO:0000256" key="5">
    <source>
        <dbReference type="SAM" id="MobiDB-lite"/>
    </source>
</evidence>
<evidence type="ECO:0000313" key="7">
    <source>
        <dbReference type="EMBL" id="RZT89266.1"/>
    </source>
</evidence>
<name>A0ABY0ITB0_9RHOO</name>
<feature type="region of interest" description="Disordered" evidence="5">
    <location>
        <begin position="26"/>
        <end position="57"/>
    </location>
</feature>
<dbReference type="Gene3D" id="1.20.120.1490">
    <property type="match status" value="1"/>
</dbReference>
<evidence type="ECO:0000256" key="2">
    <source>
        <dbReference type="ARBA" id="ARBA00008441"/>
    </source>
</evidence>
<dbReference type="InterPro" id="IPR012899">
    <property type="entry name" value="LTXXQ"/>
</dbReference>
<evidence type="ECO:0000256" key="6">
    <source>
        <dbReference type="SAM" id="SignalP"/>
    </source>
</evidence>
<feature type="compositionally biased region" description="Basic and acidic residues" evidence="5">
    <location>
        <begin position="173"/>
        <end position="188"/>
    </location>
</feature>
<evidence type="ECO:0000313" key="8">
    <source>
        <dbReference type="Proteomes" id="UP000292136"/>
    </source>
</evidence>
<keyword evidence="4" id="KW-0574">Periplasm</keyword>
<organism evidence="7 8">
    <name type="scientific">Azospira oryzae</name>
    <dbReference type="NCBI Taxonomy" id="146939"/>
    <lineage>
        <taxon>Bacteria</taxon>
        <taxon>Pseudomonadati</taxon>
        <taxon>Pseudomonadota</taxon>
        <taxon>Betaproteobacteria</taxon>
        <taxon>Rhodocyclales</taxon>
        <taxon>Rhodocyclaceae</taxon>
        <taxon>Azospira</taxon>
    </lineage>
</organism>
<feature type="region of interest" description="Disordered" evidence="5">
    <location>
        <begin position="150"/>
        <end position="188"/>
    </location>
</feature>
<proteinExistence type="inferred from homology"/>
<dbReference type="PANTHER" id="PTHR38102">
    <property type="entry name" value="PERIPLASMIC CHAPERONE SPY"/>
    <property type="match status" value="1"/>
</dbReference>
<accession>A0ABY0ITB0</accession>
<reference evidence="7 8" key="1">
    <citation type="submission" date="2019-02" db="EMBL/GenBank/DDBJ databases">
        <title>Genomic Encyclopedia of Type Strains, Phase IV (KMG-IV): sequencing the most valuable type-strain genomes for metagenomic binning, comparative biology and taxonomic classification.</title>
        <authorList>
            <person name="Goeker M."/>
        </authorList>
    </citation>
    <scope>NUCLEOTIDE SEQUENCE [LARGE SCALE GENOMIC DNA]</scope>
    <source>
        <strain evidence="7 8">DSM 21223</strain>
    </source>
</reference>
<gene>
    <name evidence="7" type="ORF">EV678_0046</name>
</gene>
<evidence type="ECO:0000256" key="1">
    <source>
        <dbReference type="ARBA" id="ARBA00004418"/>
    </source>
</evidence>
<evidence type="ECO:0000256" key="4">
    <source>
        <dbReference type="ARBA" id="ARBA00022764"/>
    </source>
</evidence>
<keyword evidence="3 6" id="KW-0732">Signal</keyword>
<feature type="signal peptide" evidence="6">
    <location>
        <begin position="1"/>
        <end position="24"/>
    </location>
</feature>
<dbReference type="PANTHER" id="PTHR38102:SF1">
    <property type="entry name" value="PERIPLASMIC CHAPERONE SPY"/>
    <property type="match status" value="1"/>
</dbReference>
<feature type="compositionally biased region" description="Basic and acidic residues" evidence="5">
    <location>
        <begin position="150"/>
        <end position="164"/>
    </location>
</feature>
<comment type="subcellular location">
    <subcellularLocation>
        <location evidence="1">Periplasm</location>
    </subcellularLocation>
</comment>
<keyword evidence="8" id="KW-1185">Reference proteome</keyword>
<dbReference type="Pfam" id="PF07813">
    <property type="entry name" value="LTXXQ"/>
    <property type="match status" value="1"/>
</dbReference>